<dbReference type="SUPFAM" id="SSF46689">
    <property type="entry name" value="Homeodomain-like"/>
    <property type="match status" value="1"/>
</dbReference>
<dbReference type="InterPro" id="IPR009057">
    <property type="entry name" value="Homeodomain-like_sf"/>
</dbReference>
<sequence length="171" mass="20013">MLKTRQDSWTKEEDTLLAEIVLKHIREGGTQLQAFEEVGKQLERTSAACGFRWNANVRKLYRTEIDHAKKLRKMDSSSDVSHQNNHSRSNQNGKTLVEFDSLMDQLWALYESKNTKDNSEQDLHSIEELRDQINVLKDKNAKILEKKNKLEKEYNALKEILESAHQILKFK</sequence>
<dbReference type="PROSITE" id="PS50090">
    <property type="entry name" value="MYB_LIKE"/>
    <property type="match status" value="1"/>
</dbReference>
<accession>A0ABX3CMG8</accession>
<dbReference type="InterPro" id="IPR014243">
    <property type="entry name" value="RsfA-like"/>
</dbReference>
<proteinExistence type="predicted"/>
<keyword evidence="1" id="KW-0175">Coiled coil</keyword>
<evidence type="ECO:0000313" key="4">
    <source>
        <dbReference type="EMBL" id="OHX44692.1"/>
    </source>
</evidence>
<reference evidence="4 5" key="1">
    <citation type="submission" date="2016-07" db="EMBL/GenBank/DDBJ databases">
        <title>Bacillus oceanisediminis whole genome.</title>
        <authorList>
            <person name="Pal Y."/>
            <person name="Verma A."/>
            <person name="Mual P."/>
            <person name="Srinivasan K."/>
        </authorList>
    </citation>
    <scope>NUCLEOTIDE SEQUENCE [LARGE SCALE GENOMIC DNA]</scope>
    <source>
        <strain evidence="4 5">Bhandara28</strain>
    </source>
</reference>
<feature type="coiled-coil region" evidence="1">
    <location>
        <begin position="126"/>
        <end position="167"/>
    </location>
</feature>
<feature type="region of interest" description="Disordered" evidence="2">
    <location>
        <begin position="72"/>
        <end position="93"/>
    </location>
</feature>
<dbReference type="PANTHER" id="PTHR41302">
    <property type="entry name" value="PRESPORE-SPECIFIC TRANSCRIPTIONAL REGULATOR RSFA-RELATED"/>
    <property type="match status" value="1"/>
</dbReference>
<gene>
    <name evidence="4" type="ORF">BBV17_24595</name>
</gene>
<feature type="compositionally biased region" description="Low complexity" evidence="2">
    <location>
        <begin position="81"/>
        <end position="92"/>
    </location>
</feature>
<evidence type="ECO:0000259" key="3">
    <source>
        <dbReference type="PROSITE" id="PS50090"/>
    </source>
</evidence>
<name>A0ABX3CMG8_9BACI</name>
<feature type="domain" description="Myb-like" evidence="3">
    <location>
        <begin position="1"/>
        <end position="57"/>
    </location>
</feature>
<comment type="caution">
    <text evidence="4">The sequence shown here is derived from an EMBL/GenBank/DDBJ whole genome shotgun (WGS) entry which is preliminary data.</text>
</comment>
<keyword evidence="5" id="KW-1185">Reference proteome</keyword>
<evidence type="ECO:0000256" key="2">
    <source>
        <dbReference type="SAM" id="MobiDB-lite"/>
    </source>
</evidence>
<dbReference type="RefSeq" id="WP_071158575.1">
    <property type="nucleotide sequence ID" value="NZ_MBRJ01000040.1"/>
</dbReference>
<dbReference type="Gene3D" id="1.10.10.60">
    <property type="entry name" value="Homeodomain-like"/>
    <property type="match status" value="1"/>
</dbReference>
<dbReference type="PANTHER" id="PTHR41302:SF2">
    <property type="entry name" value="PRESPORE SPECIFIC TRANSCRIPTIONAL ACTIVATOR RSFA"/>
    <property type="match status" value="1"/>
</dbReference>
<dbReference type="Proteomes" id="UP000180194">
    <property type="component" value="Unassembled WGS sequence"/>
</dbReference>
<dbReference type="SMART" id="SM00717">
    <property type="entry name" value="SANT"/>
    <property type="match status" value="1"/>
</dbReference>
<dbReference type="InterPro" id="IPR001005">
    <property type="entry name" value="SANT/Myb"/>
</dbReference>
<protein>
    <recommendedName>
        <fullName evidence="3">Myb-like domain-containing protein</fullName>
    </recommendedName>
</protein>
<evidence type="ECO:0000256" key="1">
    <source>
        <dbReference type="SAM" id="Coils"/>
    </source>
</evidence>
<dbReference type="Pfam" id="PF13921">
    <property type="entry name" value="Myb_DNA-bind_6"/>
    <property type="match status" value="1"/>
</dbReference>
<evidence type="ECO:0000313" key="5">
    <source>
        <dbReference type="Proteomes" id="UP000180194"/>
    </source>
</evidence>
<dbReference type="NCBIfam" id="TIGR02894">
    <property type="entry name" value="DNA_bind_RsfA"/>
    <property type="match status" value="1"/>
</dbReference>
<organism evidence="4 5">
    <name type="scientific">Cytobacillus oceanisediminis</name>
    <dbReference type="NCBI Taxonomy" id="665099"/>
    <lineage>
        <taxon>Bacteria</taxon>
        <taxon>Bacillati</taxon>
        <taxon>Bacillota</taxon>
        <taxon>Bacilli</taxon>
        <taxon>Bacillales</taxon>
        <taxon>Bacillaceae</taxon>
        <taxon>Cytobacillus</taxon>
    </lineage>
</organism>
<dbReference type="EMBL" id="MBRJ01000040">
    <property type="protein sequence ID" value="OHX44692.1"/>
    <property type="molecule type" value="Genomic_DNA"/>
</dbReference>